<protein>
    <submittedName>
        <fullName evidence="3">DUF1554 domain-containing protein</fullName>
    </submittedName>
</protein>
<keyword evidence="4" id="KW-1185">Reference proteome</keyword>
<accession>A0A5F1YAY5</accession>
<evidence type="ECO:0000313" key="3">
    <source>
        <dbReference type="EMBL" id="TGK33272.1"/>
    </source>
</evidence>
<feature type="signal peptide" evidence="1">
    <location>
        <begin position="1"/>
        <end position="25"/>
    </location>
</feature>
<feature type="domain" description="DUF1554" evidence="2">
    <location>
        <begin position="263"/>
        <end position="371"/>
    </location>
</feature>
<evidence type="ECO:0000256" key="1">
    <source>
        <dbReference type="SAM" id="SignalP"/>
    </source>
</evidence>
<feature type="chain" id="PRO_5043206742" evidence="1">
    <location>
        <begin position="26"/>
        <end position="392"/>
    </location>
</feature>
<dbReference type="InterPro" id="IPR016187">
    <property type="entry name" value="CTDL_fold"/>
</dbReference>
<comment type="caution">
    <text evidence="3">The sequence shown here is derived from an EMBL/GenBank/DDBJ whole genome shotgun (WGS) entry which is preliminary data.</text>
</comment>
<organism evidence="3 4">
    <name type="scientific">Leptospira gomenensis</name>
    <dbReference type="NCBI Taxonomy" id="2484974"/>
    <lineage>
        <taxon>Bacteria</taxon>
        <taxon>Pseudomonadati</taxon>
        <taxon>Spirochaetota</taxon>
        <taxon>Spirochaetia</taxon>
        <taxon>Leptospirales</taxon>
        <taxon>Leptospiraceae</taxon>
        <taxon>Leptospira</taxon>
    </lineage>
</organism>
<proteinExistence type="predicted"/>
<dbReference type="OrthoDB" id="344699at2"/>
<sequence length="392" mass="41443">MKIVSFYKYSLLIFLSASVFSCAEAKRFSLDGPGGALITIAQDVGESYSIPSFRFGGNVRGLISGTVALRLNEEVLPVSANGSFQFTGSLFQNQNYSLSIQSSANDHVCRIFSGQVENPAGTTATDVLDLEVYCVTVLINSKTVADPISVKEDGTALNLNIALSGPIDSTDSVAHVGLSTTATINHFNPGPDTYDMNFANPDSVSVTATDAVPTAVTDYYDRTFTLNVTVAPIGLSLPFTIKLVDNDKMIREVVRISGGNLQYGGAAFGIQGADSSCNSSASFFSKALVGAPGRIPGSPDWPIAKNTNYYYYGTNVLVGTSDNNGVLSFSTLYGSTGVSAVDLWSGFNSDWSLNASNCNDWTNNMSGFGLAGDGVSNIPCTTGTRYILCIQQ</sequence>
<name>A0A5F1YAY5_9LEPT</name>
<dbReference type="SUPFAM" id="SSF56436">
    <property type="entry name" value="C-type lectin-like"/>
    <property type="match status" value="1"/>
</dbReference>
<evidence type="ECO:0000313" key="4">
    <source>
        <dbReference type="Proteomes" id="UP000298277"/>
    </source>
</evidence>
<dbReference type="AlphaFoldDB" id="A0A5F1YAY5"/>
<dbReference type="Pfam" id="PF07588">
    <property type="entry name" value="DUF1554"/>
    <property type="match status" value="1"/>
</dbReference>
<reference evidence="3" key="1">
    <citation type="journal article" date="2019" name="PLoS Negl. Trop. Dis.">
        <title>Revisiting the worldwide diversity of Leptospira species in the environment.</title>
        <authorList>
            <person name="Vincent A.T."/>
            <person name="Schiettekatte O."/>
            <person name="Bourhy P."/>
            <person name="Veyrier F.J."/>
            <person name="Picardeau M."/>
        </authorList>
    </citation>
    <scope>NUCLEOTIDE SEQUENCE [LARGE SCALE GENOMIC DNA]</scope>
    <source>
        <strain evidence="3">201800299</strain>
    </source>
</reference>
<dbReference type="InterPro" id="IPR011448">
    <property type="entry name" value="DUF1554"/>
</dbReference>
<dbReference type="RefSeq" id="WP_135594662.1">
    <property type="nucleotide sequence ID" value="NZ_RQEZ01000013.1"/>
</dbReference>
<gene>
    <name evidence="3" type="ORF">EHQ17_10765</name>
</gene>
<keyword evidence="1" id="KW-0732">Signal</keyword>
<dbReference type="PROSITE" id="PS51257">
    <property type="entry name" value="PROKAR_LIPOPROTEIN"/>
    <property type="match status" value="1"/>
</dbReference>
<evidence type="ECO:0000259" key="2">
    <source>
        <dbReference type="Pfam" id="PF07588"/>
    </source>
</evidence>
<dbReference type="EMBL" id="RQFA01000046">
    <property type="protein sequence ID" value="TGK33272.1"/>
    <property type="molecule type" value="Genomic_DNA"/>
</dbReference>
<dbReference type="Proteomes" id="UP000298277">
    <property type="component" value="Unassembled WGS sequence"/>
</dbReference>